<evidence type="ECO:0000313" key="10">
    <source>
        <dbReference type="Proteomes" id="UP000611723"/>
    </source>
</evidence>
<dbReference type="Pfam" id="PF01471">
    <property type="entry name" value="PG_binding_1"/>
    <property type="match status" value="1"/>
</dbReference>
<gene>
    <name evidence="9" type="ORF">JKA74_20145</name>
</gene>
<evidence type="ECO:0000256" key="3">
    <source>
        <dbReference type="ARBA" id="ARBA00022679"/>
    </source>
</evidence>
<evidence type="ECO:0000256" key="1">
    <source>
        <dbReference type="ARBA" id="ARBA00004752"/>
    </source>
</evidence>
<keyword evidence="3" id="KW-0808">Transferase</keyword>
<evidence type="ECO:0000256" key="2">
    <source>
        <dbReference type="ARBA" id="ARBA00005992"/>
    </source>
</evidence>
<dbReference type="RefSeq" id="WP_201433051.1">
    <property type="nucleotide sequence ID" value="NZ_JAEQBW010000017.1"/>
</dbReference>
<dbReference type="CDD" id="cd16913">
    <property type="entry name" value="YkuD_like"/>
    <property type="match status" value="1"/>
</dbReference>
<dbReference type="PANTHER" id="PTHR41533:SF2">
    <property type="entry name" value="BLR7131 PROTEIN"/>
    <property type="match status" value="1"/>
</dbReference>
<evidence type="ECO:0000313" key="9">
    <source>
        <dbReference type="EMBL" id="MBK6267365.1"/>
    </source>
</evidence>
<dbReference type="InterPro" id="IPR005490">
    <property type="entry name" value="LD_TPept_cat_dom"/>
</dbReference>
<organism evidence="9 10">
    <name type="scientific">Marivirga aurantiaca</name>
    <dbReference type="NCBI Taxonomy" id="2802615"/>
    <lineage>
        <taxon>Bacteria</taxon>
        <taxon>Pseudomonadati</taxon>
        <taxon>Bacteroidota</taxon>
        <taxon>Cytophagia</taxon>
        <taxon>Cytophagales</taxon>
        <taxon>Marivirgaceae</taxon>
        <taxon>Marivirga</taxon>
    </lineage>
</organism>
<dbReference type="AlphaFoldDB" id="A0A934X2V6"/>
<dbReference type="Pfam" id="PF20142">
    <property type="entry name" value="Scaffold"/>
    <property type="match status" value="1"/>
</dbReference>
<evidence type="ECO:0000256" key="7">
    <source>
        <dbReference type="PROSITE-ProRule" id="PRU01373"/>
    </source>
</evidence>
<dbReference type="GO" id="GO:0004180">
    <property type="term" value="F:carboxypeptidase activity"/>
    <property type="evidence" value="ECO:0007669"/>
    <property type="project" value="UniProtKB-ARBA"/>
</dbReference>
<dbReference type="Proteomes" id="UP000611723">
    <property type="component" value="Unassembled WGS sequence"/>
</dbReference>
<dbReference type="PROSITE" id="PS51257">
    <property type="entry name" value="PROKAR_LIPOPROTEIN"/>
    <property type="match status" value="1"/>
</dbReference>
<evidence type="ECO:0000256" key="5">
    <source>
        <dbReference type="ARBA" id="ARBA00022984"/>
    </source>
</evidence>
<feature type="active site" description="Proton donor/acceptor" evidence="7">
    <location>
        <position position="452"/>
    </location>
</feature>
<dbReference type="Pfam" id="PF03734">
    <property type="entry name" value="YkuD"/>
    <property type="match status" value="1"/>
</dbReference>
<dbReference type="InterPro" id="IPR036365">
    <property type="entry name" value="PGBD-like_sf"/>
</dbReference>
<feature type="domain" description="L,D-TPase catalytic" evidence="8">
    <location>
        <begin position="321"/>
        <end position="499"/>
    </location>
</feature>
<feature type="active site" description="Nucleophile" evidence="7">
    <location>
        <position position="471"/>
    </location>
</feature>
<dbReference type="GO" id="GO:0008360">
    <property type="term" value="P:regulation of cell shape"/>
    <property type="evidence" value="ECO:0007669"/>
    <property type="project" value="UniProtKB-UniRule"/>
</dbReference>
<dbReference type="InterPro" id="IPR036366">
    <property type="entry name" value="PGBDSf"/>
</dbReference>
<keyword evidence="5 7" id="KW-0573">Peptidoglycan synthesis</keyword>
<comment type="similarity">
    <text evidence="2">Belongs to the YkuD family.</text>
</comment>
<protein>
    <submittedName>
        <fullName evidence="9">L,D-transpeptidase family protein</fullName>
    </submittedName>
</protein>
<dbReference type="InterPro" id="IPR038063">
    <property type="entry name" value="Transpep_catalytic_dom"/>
</dbReference>
<dbReference type="GO" id="GO:0009252">
    <property type="term" value="P:peptidoglycan biosynthetic process"/>
    <property type="evidence" value="ECO:0007669"/>
    <property type="project" value="UniProtKB-KW"/>
</dbReference>
<dbReference type="PANTHER" id="PTHR41533">
    <property type="entry name" value="L,D-TRANSPEPTIDASE HI_1667-RELATED"/>
    <property type="match status" value="1"/>
</dbReference>
<accession>A0A934X2V6</accession>
<proteinExistence type="inferred from homology"/>
<dbReference type="InterPro" id="IPR045380">
    <property type="entry name" value="LD_TPept_scaffold_dom"/>
</dbReference>
<keyword evidence="4 7" id="KW-0133">Cell shape</keyword>
<dbReference type="SUPFAM" id="SSF47090">
    <property type="entry name" value="PGBD-like"/>
    <property type="match status" value="1"/>
</dbReference>
<reference evidence="9" key="1">
    <citation type="submission" date="2021-01" db="EMBL/GenBank/DDBJ databases">
        <title>Marivirga aurantiaca sp. nov., isolated from intertidal surface sediments.</title>
        <authorList>
            <person name="Zhang M."/>
        </authorList>
    </citation>
    <scope>NUCLEOTIDE SEQUENCE</scope>
    <source>
        <strain evidence="9">S37H4</strain>
    </source>
</reference>
<comment type="caution">
    <text evidence="9">The sequence shown here is derived from an EMBL/GenBank/DDBJ whole genome shotgun (WGS) entry which is preliminary data.</text>
</comment>
<dbReference type="EMBL" id="JAEQBW010000017">
    <property type="protein sequence ID" value="MBK6267365.1"/>
    <property type="molecule type" value="Genomic_DNA"/>
</dbReference>
<evidence type="ECO:0000256" key="6">
    <source>
        <dbReference type="ARBA" id="ARBA00023316"/>
    </source>
</evidence>
<sequence length="563" mass="65554">MNLRFFIAFYFLLYLLTGCDNNSGTGNQSKITKDSEAISLADTTPSFFEKTVVLDTARQEEISSKVSDFYRKNGGKTRWFYATKKTSLFTSLVDVLSAAEDYGLDPALYRLNHLKDEAESIYNEEKTDTRRISKLDRDATASFILFITHLKKGRIANPGRKEWIWLKDEVNGFAIPQLLEINDQSSLNKLLDTLQPRHSFYVNLRDQLKKLNHSEPREIIEFSMKNLDDFEIGYEDENVKYIRNNLNQWGIETEMGAGASQVDSTLIEKIKDFQRSFSIKVDGLPGTNTLKYLNMGDEELKKLIALNLERMRWLPEDMEGDMVLVNVPEFKLRAYKGGELQLKMKVIVGEEYNATPIFSDTLKYIEFGPTWTVPQSIIKEEMIPKLKEDPGYYIDRDFKVYENEEEVDPYLVNWESDSIEEKYFKVVQQPSTSNALGLVKFIMPNSLAIYLHDTPESYLFDEKERTFSHGCIRLEYPQEFAYFLLRDQGDWDKDKISKMMVEGETEKVYLEKPYHVQIAYLTTWVDKNGALKIFEDIYGFDEIQLKKLEELSKYAKSIDNEYS</sequence>
<dbReference type="GO" id="GO:0071555">
    <property type="term" value="P:cell wall organization"/>
    <property type="evidence" value="ECO:0007669"/>
    <property type="project" value="UniProtKB-UniRule"/>
</dbReference>
<comment type="pathway">
    <text evidence="1 7">Cell wall biogenesis; peptidoglycan biosynthesis.</text>
</comment>
<dbReference type="Gene3D" id="1.10.101.10">
    <property type="entry name" value="PGBD-like superfamily/PGBD"/>
    <property type="match status" value="1"/>
</dbReference>
<evidence type="ECO:0000256" key="4">
    <source>
        <dbReference type="ARBA" id="ARBA00022960"/>
    </source>
</evidence>
<keyword evidence="6 7" id="KW-0961">Cell wall biogenesis/degradation</keyword>
<name>A0A934X2V6_9BACT</name>
<evidence type="ECO:0000259" key="8">
    <source>
        <dbReference type="PROSITE" id="PS52029"/>
    </source>
</evidence>
<dbReference type="InterPro" id="IPR052905">
    <property type="entry name" value="LD-transpeptidase_YkuD-like"/>
</dbReference>
<dbReference type="SUPFAM" id="SSF141523">
    <property type="entry name" value="L,D-transpeptidase catalytic domain-like"/>
    <property type="match status" value="1"/>
</dbReference>
<dbReference type="Gene3D" id="2.40.440.10">
    <property type="entry name" value="L,D-transpeptidase catalytic domain-like"/>
    <property type="match status" value="1"/>
</dbReference>
<keyword evidence="10" id="KW-1185">Reference proteome</keyword>
<dbReference type="GO" id="GO:0016740">
    <property type="term" value="F:transferase activity"/>
    <property type="evidence" value="ECO:0007669"/>
    <property type="project" value="UniProtKB-KW"/>
</dbReference>
<dbReference type="InterPro" id="IPR002477">
    <property type="entry name" value="Peptidoglycan-bd-like"/>
</dbReference>
<dbReference type="PROSITE" id="PS52029">
    <property type="entry name" value="LD_TPASE"/>
    <property type="match status" value="1"/>
</dbReference>